<dbReference type="EC" id="2.3.-.-" evidence="2"/>
<protein>
    <submittedName>
        <fullName evidence="2">GNAT family N-acetyltransferase</fullName>
        <ecNumber evidence="2">2.3.-.-</ecNumber>
    </submittedName>
</protein>
<keyword evidence="2" id="KW-0808">Transferase</keyword>
<feature type="domain" description="N-acetyltransferase" evidence="1">
    <location>
        <begin position="13"/>
        <end position="172"/>
    </location>
</feature>
<dbReference type="InterPro" id="IPR051531">
    <property type="entry name" value="N-acetyltransferase"/>
</dbReference>
<sequence>MLTVFPEFLLERISLRKILPSHINDVYKALSNPQVIAHYGVSYSSLAETEEQMRWFERIVKERSGIWWGISLINNESLIGACGFNNVCHDHRKAEIGYWLMPEYWGRGLLSEALPSMIDYGFSTMGLHRIHADVEPENEPSCALLKKFGFMLEGTLRDVECKGGRFLSLHQYSLLSTDPVQRLDATHSN</sequence>
<evidence type="ECO:0000259" key="1">
    <source>
        <dbReference type="PROSITE" id="PS51186"/>
    </source>
</evidence>
<dbReference type="PANTHER" id="PTHR43792">
    <property type="entry name" value="GNAT FAMILY, PUTATIVE (AFU_ORTHOLOGUE AFUA_3G00765)-RELATED-RELATED"/>
    <property type="match status" value="1"/>
</dbReference>
<dbReference type="EMBL" id="JBHFXX010000022">
    <property type="protein sequence ID" value="MFB3802539.1"/>
    <property type="molecule type" value="Genomic_DNA"/>
</dbReference>
<accession>A0ABV4ZD29</accession>
<dbReference type="InterPro" id="IPR016181">
    <property type="entry name" value="Acyl_CoA_acyltransferase"/>
</dbReference>
<reference evidence="2 3" key="1">
    <citation type="submission" date="2024-09" db="EMBL/GenBank/DDBJ databases">
        <authorList>
            <person name="Fullem K."/>
        </authorList>
    </citation>
    <scope>NUCLEOTIDE SEQUENCE [LARGE SCALE GENOMIC DNA]</scope>
    <source>
        <strain evidence="3">K1(2024)</strain>
    </source>
</reference>
<dbReference type="GO" id="GO:0016746">
    <property type="term" value="F:acyltransferase activity"/>
    <property type="evidence" value="ECO:0007669"/>
    <property type="project" value="UniProtKB-KW"/>
</dbReference>
<evidence type="ECO:0000313" key="2">
    <source>
        <dbReference type="EMBL" id="MFB3802539.1"/>
    </source>
</evidence>
<organism evidence="2 3">
    <name type="scientific">Pseudomonas boreofloridensis</name>
    <dbReference type="NCBI Taxonomy" id="3064348"/>
    <lineage>
        <taxon>Bacteria</taxon>
        <taxon>Pseudomonadati</taxon>
        <taxon>Pseudomonadota</taxon>
        <taxon>Gammaproteobacteria</taxon>
        <taxon>Pseudomonadales</taxon>
        <taxon>Pseudomonadaceae</taxon>
        <taxon>Pseudomonas</taxon>
    </lineage>
</organism>
<dbReference type="Proteomes" id="UP001577047">
    <property type="component" value="Unassembled WGS sequence"/>
</dbReference>
<comment type="caution">
    <text evidence="2">The sequence shown here is derived from an EMBL/GenBank/DDBJ whole genome shotgun (WGS) entry which is preliminary data.</text>
</comment>
<gene>
    <name evidence="2" type="ORF">ACE1YR_19230</name>
</gene>
<dbReference type="Pfam" id="PF13302">
    <property type="entry name" value="Acetyltransf_3"/>
    <property type="match status" value="1"/>
</dbReference>
<dbReference type="SUPFAM" id="SSF55729">
    <property type="entry name" value="Acyl-CoA N-acyltransferases (Nat)"/>
    <property type="match status" value="1"/>
</dbReference>
<dbReference type="PANTHER" id="PTHR43792:SF9">
    <property type="entry name" value="RIBOSOMAL-PROTEIN-ALANINE ACETYLTRANSFERASE"/>
    <property type="match status" value="1"/>
</dbReference>
<proteinExistence type="predicted"/>
<keyword evidence="2" id="KW-0012">Acyltransferase</keyword>
<keyword evidence="3" id="KW-1185">Reference proteome</keyword>
<dbReference type="RefSeq" id="WP_304484285.1">
    <property type="nucleotide sequence ID" value="NZ_JAUQOQ010000007.1"/>
</dbReference>
<evidence type="ECO:0000313" key="3">
    <source>
        <dbReference type="Proteomes" id="UP001577047"/>
    </source>
</evidence>
<name>A0ABV4ZD29_9PSED</name>
<dbReference type="InterPro" id="IPR000182">
    <property type="entry name" value="GNAT_dom"/>
</dbReference>
<dbReference type="Gene3D" id="3.40.630.30">
    <property type="match status" value="1"/>
</dbReference>
<dbReference type="PROSITE" id="PS51186">
    <property type="entry name" value="GNAT"/>
    <property type="match status" value="1"/>
</dbReference>